<accession>A0A2W6MZ67</accession>
<dbReference type="AlphaFoldDB" id="A0A2W6MZ67"/>
<protein>
    <submittedName>
        <fullName evidence="5">Transketolase</fullName>
    </submittedName>
</protein>
<evidence type="ECO:0000256" key="1">
    <source>
        <dbReference type="ARBA" id="ARBA00001964"/>
    </source>
</evidence>
<evidence type="ECO:0000256" key="2">
    <source>
        <dbReference type="ARBA" id="ARBA00007131"/>
    </source>
</evidence>
<reference evidence="5 6" key="1">
    <citation type="submission" date="2017-03" db="EMBL/GenBank/DDBJ databases">
        <title>Genomic and clinical evidence uncovers the enterohepatic species Helicobacter valdiviensis as a potential human intestinal pathogen.</title>
        <authorList>
            <person name="Fresia P."/>
            <person name="Jara R."/>
            <person name="Sierra R."/>
            <person name="Ferres I."/>
            <person name="Greif G."/>
            <person name="Iraola G."/>
            <person name="Collado L."/>
        </authorList>
    </citation>
    <scope>NUCLEOTIDE SEQUENCE [LARGE SCALE GENOMIC DNA]</scope>
    <source>
        <strain evidence="5 6">WBE14</strain>
    </source>
</reference>
<sequence>MTEIAKEIRKTLLKLANKAKGPHIGSALGCVDIFSALYFKVLRLEPYEDRDIFLLSKAHSAMSLYSTLFHKGLMCEEMLFSYYQNGGTLPAHTDRSTHKYVEISAGSLGHALPMAIGMAMAFKKDKQDRNIYVLMGDGEIQEGSIWEALMLGSKLGLNNIVALIDRNDLQGYGRASELIAYEPLEDKFIAFGWDCMRVNGHCEDSIIKAINSKKDKPLCVICDTIKGKGVSFMEDKLEWHYYLVTDEIYKKALEELQ</sequence>
<dbReference type="RefSeq" id="WP_111229349.1">
    <property type="nucleotide sequence ID" value="NZ_NBIU01000005.1"/>
</dbReference>
<evidence type="ECO:0000259" key="4">
    <source>
        <dbReference type="Pfam" id="PF00456"/>
    </source>
</evidence>
<comment type="caution">
    <text evidence="5">The sequence shown here is derived from an EMBL/GenBank/DDBJ whole genome shotgun (WGS) entry which is preliminary data.</text>
</comment>
<keyword evidence="6" id="KW-1185">Reference proteome</keyword>
<dbReference type="OrthoDB" id="8732661at2"/>
<dbReference type="CDD" id="cd02012">
    <property type="entry name" value="TPP_TK"/>
    <property type="match status" value="1"/>
</dbReference>
<comment type="cofactor">
    <cofactor evidence="1">
        <name>thiamine diphosphate</name>
        <dbReference type="ChEBI" id="CHEBI:58937"/>
    </cofactor>
</comment>
<dbReference type="InterPro" id="IPR029061">
    <property type="entry name" value="THDP-binding"/>
</dbReference>
<dbReference type="PANTHER" id="PTHR47514:SF1">
    <property type="entry name" value="TRANSKETOLASE N-TERMINAL SECTION-RELATED"/>
    <property type="match status" value="1"/>
</dbReference>
<dbReference type="SUPFAM" id="SSF52518">
    <property type="entry name" value="Thiamin diphosphate-binding fold (THDP-binding)"/>
    <property type="match status" value="1"/>
</dbReference>
<dbReference type="Proteomes" id="UP000249746">
    <property type="component" value="Unassembled WGS sequence"/>
</dbReference>
<feature type="domain" description="Transketolase N-terminal" evidence="4">
    <location>
        <begin position="3"/>
        <end position="240"/>
    </location>
</feature>
<keyword evidence="3" id="KW-0786">Thiamine pyrophosphate</keyword>
<organism evidence="5 6">
    <name type="scientific">Helicobacter valdiviensis</name>
    <dbReference type="NCBI Taxonomy" id="1458358"/>
    <lineage>
        <taxon>Bacteria</taxon>
        <taxon>Pseudomonadati</taxon>
        <taxon>Campylobacterota</taxon>
        <taxon>Epsilonproteobacteria</taxon>
        <taxon>Campylobacterales</taxon>
        <taxon>Helicobacteraceae</taxon>
        <taxon>Helicobacter</taxon>
    </lineage>
</organism>
<dbReference type="InterPro" id="IPR005474">
    <property type="entry name" value="Transketolase_N"/>
</dbReference>
<dbReference type="PANTHER" id="PTHR47514">
    <property type="entry name" value="TRANSKETOLASE N-TERMINAL SECTION-RELATED"/>
    <property type="match status" value="1"/>
</dbReference>
<dbReference type="Pfam" id="PF00456">
    <property type="entry name" value="Transketolase_N"/>
    <property type="match status" value="1"/>
</dbReference>
<comment type="similarity">
    <text evidence="2">Belongs to the transketolase family.</text>
</comment>
<name>A0A2W6MZ67_9HELI</name>
<dbReference type="Gene3D" id="3.40.50.970">
    <property type="match status" value="1"/>
</dbReference>
<evidence type="ECO:0000313" key="6">
    <source>
        <dbReference type="Proteomes" id="UP000249746"/>
    </source>
</evidence>
<evidence type="ECO:0000256" key="3">
    <source>
        <dbReference type="ARBA" id="ARBA00023052"/>
    </source>
</evidence>
<proteinExistence type="inferred from homology"/>
<dbReference type="EMBL" id="NBIU01000005">
    <property type="protein sequence ID" value="PZT48628.1"/>
    <property type="molecule type" value="Genomic_DNA"/>
</dbReference>
<gene>
    <name evidence="5" type="ORF">B6S12_03050</name>
</gene>
<evidence type="ECO:0000313" key="5">
    <source>
        <dbReference type="EMBL" id="PZT48628.1"/>
    </source>
</evidence>